<sequence>MTIFNHYIIYHKTILFLGEYHTFGNLYTRVVESNRTFLVTMTPLQLLDYSIKHTGSDLKGAINSARFLLGKKCMYPIIVNSQQGVCVFPTISTKRAECIYFNPKHIFGIKDNKGNTDVKLSNEHTITVEKGSLSFSNKVDRARRFLDMIKKNGEKTMEIRLEPKMEKPIIKEENGKYNFNCLNDECPQKRNNE</sequence>
<comment type="caution">
    <text evidence="1">The sequence shown here is derived from an EMBL/GenBank/DDBJ whole genome shotgun (WGS) entry which is preliminary data.</text>
</comment>
<evidence type="ECO:0000313" key="1">
    <source>
        <dbReference type="EMBL" id="MBP2242362.1"/>
    </source>
</evidence>
<dbReference type="EMBL" id="JAGIKZ010000019">
    <property type="protein sequence ID" value="MBP2242362.1"/>
    <property type="molecule type" value="Genomic_DNA"/>
</dbReference>
<dbReference type="Pfam" id="PF06338">
    <property type="entry name" value="ComK"/>
    <property type="match status" value="1"/>
</dbReference>
<accession>A0ABS4RHJ2</accession>
<protein>
    <submittedName>
        <fullName evidence="1">Competence protein ComK</fullName>
    </submittedName>
</protein>
<keyword evidence="2" id="KW-1185">Reference proteome</keyword>
<gene>
    <name evidence="1" type="ORF">J2Z40_002936</name>
</gene>
<name>A0ABS4RHJ2_9BACI</name>
<proteinExistence type="predicted"/>
<evidence type="ECO:0000313" key="2">
    <source>
        <dbReference type="Proteomes" id="UP001519293"/>
    </source>
</evidence>
<dbReference type="RefSeq" id="WP_066398102.1">
    <property type="nucleotide sequence ID" value="NZ_JAGIKZ010000019.1"/>
</dbReference>
<dbReference type="InterPro" id="IPR010461">
    <property type="entry name" value="ComK"/>
</dbReference>
<reference evidence="1 2" key="1">
    <citation type="submission" date="2021-03" db="EMBL/GenBank/DDBJ databases">
        <title>Genomic Encyclopedia of Type Strains, Phase IV (KMG-IV): sequencing the most valuable type-strain genomes for metagenomic binning, comparative biology and taxonomic classification.</title>
        <authorList>
            <person name="Goeker M."/>
        </authorList>
    </citation>
    <scope>NUCLEOTIDE SEQUENCE [LARGE SCALE GENOMIC DNA]</scope>
    <source>
        <strain evidence="1 2">DSM 26675</strain>
    </source>
</reference>
<dbReference type="Proteomes" id="UP001519293">
    <property type="component" value="Unassembled WGS sequence"/>
</dbReference>
<organism evidence="1 2">
    <name type="scientific">Cytobacillus eiseniae</name>
    <dbReference type="NCBI Taxonomy" id="762947"/>
    <lineage>
        <taxon>Bacteria</taxon>
        <taxon>Bacillati</taxon>
        <taxon>Bacillota</taxon>
        <taxon>Bacilli</taxon>
        <taxon>Bacillales</taxon>
        <taxon>Bacillaceae</taxon>
        <taxon>Cytobacillus</taxon>
    </lineage>
</organism>